<sequence>MCQCHCWVCLHVSASLLGLIACVSVTAGFVYMCLSLLVFQAKRIFKCPSGCTCTSDSIICVGSSFIPRAVPIFKKKQTERCLFCDRKTLLNLSLANNNMKTLPKGLFGDLHSLIELDLRGNLFQCDCESKWLMLWLKRSNATVSDVYCAGPADLKGLLMKDVPDKHAKCISTDFVSHQIINTQSMSADIFFYKEDIYAALPVPDSDSCIIMEWDHIETKFRPFDNITGSIQSTTY</sequence>
<evidence type="ECO:0000259" key="4">
    <source>
        <dbReference type="SMART" id="SM00082"/>
    </source>
</evidence>
<dbReference type="GO" id="GO:1904862">
    <property type="term" value="P:inhibitory synapse assembly"/>
    <property type="evidence" value="ECO:0007669"/>
    <property type="project" value="TreeGrafter"/>
</dbReference>
<protein>
    <submittedName>
        <fullName evidence="5">Leucine-rich repeat LGI family, member 2b</fullName>
    </submittedName>
</protein>
<keyword evidence="6" id="KW-1185">Reference proteome</keyword>
<keyword evidence="3" id="KW-0812">Transmembrane</keyword>
<dbReference type="GeneTree" id="ENSGT00940000157294"/>
<evidence type="ECO:0000256" key="3">
    <source>
        <dbReference type="SAM" id="Phobius"/>
    </source>
</evidence>
<dbReference type="InterPro" id="IPR005492">
    <property type="entry name" value="EPTP"/>
</dbReference>
<dbReference type="InterPro" id="IPR000483">
    <property type="entry name" value="Cys-rich_flank_reg_C"/>
</dbReference>
<keyword evidence="3" id="KW-0472">Membrane</keyword>
<dbReference type="InterPro" id="IPR032675">
    <property type="entry name" value="LRR_dom_sf"/>
</dbReference>
<feature type="domain" description="LRRCT" evidence="4">
    <location>
        <begin position="121"/>
        <end position="170"/>
    </location>
</feature>
<evidence type="ECO:0000313" key="5">
    <source>
        <dbReference type="Ensembl" id="ENSEEEP00000059818.1"/>
    </source>
</evidence>
<dbReference type="SUPFAM" id="SSF52058">
    <property type="entry name" value="L domain-like"/>
    <property type="match status" value="1"/>
</dbReference>
<keyword evidence="3" id="KW-1133">Transmembrane helix</keyword>
<dbReference type="Ensembl" id="ENSEEET00000059748.1">
    <property type="protein sequence ID" value="ENSEEEP00000059818.1"/>
    <property type="gene ID" value="ENSEEEG00000009101.2"/>
</dbReference>
<name>A0AAY5ESH6_ELEEL</name>
<dbReference type="Pfam" id="PF03736">
    <property type="entry name" value="EPTP"/>
    <property type="match status" value="1"/>
</dbReference>
<accession>A0AAY5ESH6</accession>
<dbReference type="SMART" id="SM00082">
    <property type="entry name" value="LRRCT"/>
    <property type="match status" value="1"/>
</dbReference>
<dbReference type="Gene3D" id="3.80.10.10">
    <property type="entry name" value="Ribonuclease Inhibitor"/>
    <property type="match status" value="1"/>
</dbReference>
<organism evidence="5 6">
    <name type="scientific">Electrophorus electricus</name>
    <name type="common">Electric eel</name>
    <name type="synonym">Gymnotus electricus</name>
    <dbReference type="NCBI Taxonomy" id="8005"/>
    <lineage>
        <taxon>Eukaryota</taxon>
        <taxon>Metazoa</taxon>
        <taxon>Chordata</taxon>
        <taxon>Craniata</taxon>
        <taxon>Vertebrata</taxon>
        <taxon>Euteleostomi</taxon>
        <taxon>Actinopterygii</taxon>
        <taxon>Neopterygii</taxon>
        <taxon>Teleostei</taxon>
        <taxon>Ostariophysi</taxon>
        <taxon>Gymnotiformes</taxon>
        <taxon>Gymnotoidei</taxon>
        <taxon>Gymnotidae</taxon>
        <taxon>Electrophorus</taxon>
    </lineage>
</organism>
<reference evidence="5 6" key="1">
    <citation type="submission" date="2020-05" db="EMBL/GenBank/DDBJ databases">
        <title>Electrophorus electricus (electric eel) genome, fEleEle1, primary haplotype.</title>
        <authorList>
            <person name="Myers G."/>
            <person name="Meyer A."/>
            <person name="Fedrigo O."/>
            <person name="Formenti G."/>
            <person name="Rhie A."/>
            <person name="Tracey A."/>
            <person name="Sims Y."/>
            <person name="Jarvis E.D."/>
        </authorList>
    </citation>
    <scope>NUCLEOTIDE SEQUENCE [LARGE SCALE GENOMIC DNA]</scope>
</reference>
<dbReference type="GO" id="GO:0005615">
    <property type="term" value="C:extracellular space"/>
    <property type="evidence" value="ECO:0007669"/>
    <property type="project" value="TreeGrafter"/>
</dbReference>
<evidence type="ECO:0000256" key="2">
    <source>
        <dbReference type="ARBA" id="ARBA00022729"/>
    </source>
</evidence>
<reference evidence="5" key="3">
    <citation type="submission" date="2025-09" db="UniProtKB">
        <authorList>
            <consortium name="Ensembl"/>
        </authorList>
    </citation>
    <scope>IDENTIFICATION</scope>
</reference>
<evidence type="ECO:0000313" key="6">
    <source>
        <dbReference type="Proteomes" id="UP000314983"/>
    </source>
</evidence>
<evidence type="ECO:0000256" key="1">
    <source>
        <dbReference type="ARBA" id="ARBA00022614"/>
    </source>
</evidence>
<proteinExistence type="predicted"/>
<keyword evidence="2" id="KW-0732">Signal</keyword>
<dbReference type="InterPro" id="IPR051295">
    <property type="entry name" value="LGI_related"/>
</dbReference>
<reference evidence="5" key="2">
    <citation type="submission" date="2025-08" db="UniProtKB">
        <authorList>
            <consortium name="Ensembl"/>
        </authorList>
    </citation>
    <scope>IDENTIFICATION</scope>
</reference>
<dbReference type="PANTHER" id="PTHR24367">
    <property type="entry name" value="LEUCINE-RICH REPEAT-CONTAINING PROTEIN"/>
    <property type="match status" value="1"/>
</dbReference>
<feature type="transmembrane region" description="Helical" evidence="3">
    <location>
        <begin position="16"/>
        <end position="39"/>
    </location>
</feature>
<dbReference type="Proteomes" id="UP000314983">
    <property type="component" value="Chromosome 11"/>
</dbReference>
<gene>
    <name evidence="5" type="primary">lgi2b</name>
</gene>
<dbReference type="AlphaFoldDB" id="A0AAY5ESH6"/>
<dbReference type="PANTHER" id="PTHR24367:SF21">
    <property type="entry name" value="LEUCINE-RICH REPEAT LGI FAMILY MEMBER 2"/>
    <property type="match status" value="1"/>
</dbReference>
<keyword evidence="1" id="KW-0433">Leucine-rich repeat</keyword>